<keyword evidence="2" id="KW-0378">Hydrolase</keyword>
<dbReference type="InterPro" id="IPR003736">
    <property type="entry name" value="PAAI_dom"/>
</dbReference>
<gene>
    <name evidence="4" type="ORF">Ga0061068_103138</name>
</gene>
<dbReference type="FunFam" id="3.10.129.10:FF:000022">
    <property type="entry name" value="Phenylacetic acid degradation protein"/>
    <property type="match status" value="1"/>
</dbReference>
<dbReference type="NCBIfam" id="TIGR00369">
    <property type="entry name" value="unchar_dom_1"/>
    <property type="match status" value="1"/>
</dbReference>
<dbReference type="Pfam" id="PF03061">
    <property type="entry name" value="4HBT"/>
    <property type="match status" value="1"/>
</dbReference>
<feature type="domain" description="Thioesterase" evidence="3">
    <location>
        <begin position="64"/>
        <end position="136"/>
    </location>
</feature>
<organism evidence="4 5">
    <name type="scientific">Tepidiphilus thermophilus</name>
    <dbReference type="NCBI Taxonomy" id="876478"/>
    <lineage>
        <taxon>Bacteria</taxon>
        <taxon>Pseudomonadati</taxon>
        <taxon>Pseudomonadota</taxon>
        <taxon>Hydrogenophilia</taxon>
        <taxon>Hydrogenophilales</taxon>
        <taxon>Hydrogenophilaceae</taxon>
        <taxon>Tepidiphilus</taxon>
    </lineage>
</organism>
<accession>A0A0K6ITH3</accession>
<dbReference type="AlphaFoldDB" id="A0A0K6ITH3"/>
<dbReference type="InterPro" id="IPR006683">
    <property type="entry name" value="Thioestr_dom"/>
</dbReference>
<dbReference type="OrthoDB" id="32575at2"/>
<dbReference type="InterPro" id="IPR052723">
    <property type="entry name" value="Acyl-CoA_thioesterase_PaaI"/>
</dbReference>
<keyword evidence="5" id="KW-1185">Reference proteome</keyword>
<dbReference type="InterPro" id="IPR011973">
    <property type="entry name" value="PaaD"/>
</dbReference>
<dbReference type="SUPFAM" id="SSF54637">
    <property type="entry name" value="Thioesterase/thiol ester dehydrase-isomerase"/>
    <property type="match status" value="1"/>
</dbReference>
<dbReference type="NCBIfam" id="TIGR02286">
    <property type="entry name" value="PaaD"/>
    <property type="match status" value="1"/>
</dbReference>
<name>A0A0K6ITH3_9PROT</name>
<dbReference type="CDD" id="cd03443">
    <property type="entry name" value="PaaI_thioesterase"/>
    <property type="match status" value="1"/>
</dbReference>
<dbReference type="PANTHER" id="PTHR42856">
    <property type="entry name" value="ACYL-COENZYME A THIOESTERASE PAAI"/>
    <property type="match status" value="1"/>
</dbReference>
<proteinExistence type="inferred from homology"/>
<evidence type="ECO:0000313" key="4">
    <source>
        <dbReference type="EMBL" id="CUB06416.1"/>
    </source>
</evidence>
<dbReference type="GO" id="GO:0016289">
    <property type="term" value="F:acyl-CoA hydrolase activity"/>
    <property type="evidence" value="ECO:0007669"/>
    <property type="project" value="TreeGrafter"/>
</dbReference>
<dbReference type="EMBL" id="CYHH01000003">
    <property type="protein sequence ID" value="CUB06416.1"/>
    <property type="molecule type" value="Genomic_DNA"/>
</dbReference>
<evidence type="ECO:0000313" key="5">
    <source>
        <dbReference type="Proteomes" id="UP000182108"/>
    </source>
</evidence>
<sequence>MTEASYRDLTAGLDPQQVAEAVGAGMYEHDHCAQNLGIRLLEIAPGYAKMEMVVRRDMLNGFAICHGGIVTTLADTAFAYSCNSYNEMTVASGLATEFLAPVREGDVLTAEGREVALAGRTGVYDVGITNQRGELVAVMRGKSYRLKGRAVVELD</sequence>
<dbReference type="Gene3D" id="3.10.129.10">
    <property type="entry name" value="Hotdog Thioesterase"/>
    <property type="match status" value="1"/>
</dbReference>
<evidence type="ECO:0000256" key="1">
    <source>
        <dbReference type="ARBA" id="ARBA00008324"/>
    </source>
</evidence>
<comment type="similarity">
    <text evidence="1">Belongs to the thioesterase PaaI family.</text>
</comment>
<reference evidence="5" key="1">
    <citation type="submission" date="2015-08" db="EMBL/GenBank/DDBJ databases">
        <authorList>
            <person name="Babu N.S."/>
            <person name="Beckwith C.J."/>
            <person name="Beseler K.G."/>
            <person name="Brison A."/>
            <person name="Carone J.V."/>
            <person name="Caskin T.P."/>
            <person name="Diamond M."/>
            <person name="Durham M.E."/>
            <person name="Foxe J.M."/>
            <person name="Go M."/>
            <person name="Henderson B.A."/>
            <person name="Jones I.B."/>
            <person name="McGettigan J.A."/>
            <person name="Micheletti S.J."/>
            <person name="Nasrallah M.E."/>
            <person name="Ortiz D."/>
            <person name="Piller C.R."/>
            <person name="Privatt S.R."/>
            <person name="Schneider S.L."/>
            <person name="Sharp S."/>
            <person name="Smith T.C."/>
            <person name="Stanton J.D."/>
            <person name="Ullery H.E."/>
            <person name="Wilson R.J."/>
            <person name="Serrano M.G."/>
            <person name="Buck G."/>
            <person name="Lee V."/>
            <person name="Wang Y."/>
            <person name="Carvalho R."/>
            <person name="Voegtly L."/>
            <person name="Shi R."/>
            <person name="Duckworth R."/>
            <person name="Johnson A."/>
            <person name="Loviza R."/>
            <person name="Walstead R."/>
            <person name="Shah Z."/>
            <person name="Kiflezghi M."/>
            <person name="Wade K."/>
            <person name="Ball S.L."/>
            <person name="Bradley K.W."/>
            <person name="Asai D.J."/>
            <person name="Bowman C.A."/>
            <person name="Russell D.A."/>
            <person name="Pope W.H."/>
            <person name="Jacobs-Sera D."/>
            <person name="Hendrix R.W."/>
            <person name="Hatfull G.F."/>
        </authorList>
    </citation>
    <scope>NUCLEOTIDE SEQUENCE [LARGE SCALE GENOMIC DNA]</scope>
    <source>
        <strain evidence="5">JCM 19170</strain>
    </source>
</reference>
<dbReference type="RefSeq" id="WP_055423104.1">
    <property type="nucleotide sequence ID" value="NZ_CYHH01000003.1"/>
</dbReference>
<evidence type="ECO:0000256" key="2">
    <source>
        <dbReference type="ARBA" id="ARBA00022801"/>
    </source>
</evidence>
<evidence type="ECO:0000259" key="3">
    <source>
        <dbReference type="Pfam" id="PF03061"/>
    </source>
</evidence>
<dbReference type="Proteomes" id="UP000182108">
    <property type="component" value="Unassembled WGS sequence"/>
</dbReference>
<dbReference type="InterPro" id="IPR029069">
    <property type="entry name" value="HotDog_dom_sf"/>
</dbReference>
<protein>
    <submittedName>
        <fullName evidence="4">Phenylacetic acid degradation protein PaaD</fullName>
    </submittedName>
</protein>
<dbReference type="PANTHER" id="PTHR42856:SF1">
    <property type="entry name" value="ACYL-COENZYME A THIOESTERASE PAAI"/>
    <property type="match status" value="1"/>
</dbReference>